<evidence type="ECO:0000313" key="3">
    <source>
        <dbReference type="Proteomes" id="UP001198200"/>
    </source>
</evidence>
<evidence type="ECO:0000313" key="2">
    <source>
        <dbReference type="EMBL" id="MCC2221838.1"/>
    </source>
</evidence>
<dbReference type="EMBL" id="JAJEQN010000022">
    <property type="protein sequence ID" value="MCC2221838.1"/>
    <property type="molecule type" value="Genomic_DNA"/>
</dbReference>
<proteinExistence type="predicted"/>
<evidence type="ECO:0008006" key="4">
    <source>
        <dbReference type="Google" id="ProtNLM"/>
    </source>
</evidence>
<feature type="transmembrane region" description="Helical" evidence="1">
    <location>
        <begin position="124"/>
        <end position="143"/>
    </location>
</feature>
<comment type="caution">
    <text evidence="2">The sequence shown here is derived from an EMBL/GenBank/DDBJ whole genome shotgun (WGS) entry which is preliminary data.</text>
</comment>
<reference evidence="2 3" key="1">
    <citation type="submission" date="2021-10" db="EMBL/GenBank/DDBJ databases">
        <title>Anaerobic single-cell dispensing facilitates the cultivation of human gut bacteria.</title>
        <authorList>
            <person name="Afrizal A."/>
        </authorList>
    </citation>
    <scope>NUCLEOTIDE SEQUENCE [LARGE SCALE GENOMIC DNA]</scope>
    <source>
        <strain evidence="2 3">CLA-AA-H224</strain>
    </source>
</reference>
<keyword evidence="1" id="KW-0472">Membrane</keyword>
<sequence>MRWLKKQYHRYMIRPIVTKTITRTLIGLVIVLLWDKYVNVERIGVSRLGFGLGAVGIILMAGAWFSYLHLDGLTPIDTAKKKFGVKNKKKKTKQSMGGDIADYLDEEIVPYEELDESEKAACQMAAFLISGMILVIAGIVIPLF</sequence>
<keyword evidence="1" id="KW-0812">Transmembrane</keyword>
<dbReference type="RefSeq" id="WP_066561071.1">
    <property type="nucleotide sequence ID" value="NZ_JAJEQN010000022.1"/>
</dbReference>
<feature type="transmembrane region" description="Helical" evidence="1">
    <location>
        <begin position="50"/>
        <end position="70"/>
    </location>
</feature>
<dbReference type="Proteomes" id="UP001198200">
    <property type="component" value="Unassembled WGS sequence"/>
</dbReference>
<keyword evidence="1" id="KW-1133">Transmembrane helix</keyword>
<feature type="transmembrane region" description="Helical" evidence="1">
    <location>
        <begin position="21"/>
        <end position="38"/>
    </location>
</feature>
<organism evidence="2 3">
    <name type="scientific">Anthropogastromicrobium aceti</name>
    <dbReference type="NCBI Taxonomy" id="2981768"/>
    <lineage>
        <taxon>Bacteria</taxon>
        <taxon>Bacillati</taxon>
        <taxon>Bacillota</taxon>
        <taxon>Clostridia</taxon>
        <taxon>Lachnospirales</taxon>
        <taxon>Lachnospiraceae</taxon>
        <taxon>Anthropogastromicrobium</taxon>
    </lineage>
</organism>
<keyword evidence="3" id="KW-1185">Reference proteome</keyword>
<name>A0AAE3E3Z2_9FIRM</name>
<protein>
    <recommendedName>
        <fullName evidence="4">DUF3899 domain-containing protein</fullName>
    </recommendedName>
</protein>
<dbReference type="AlphaFoldDB" id="A0AAE3E3Z2"/>
<accession>A0AAE3E3Z2</accession>
<gene>
    <name evidence="2" type="ORF">LKD48_09355</name>
</gene>
<evidence type="ECO:0000256" key="1">
    <source>
        <dbReference type="SAM" id="Phobius"/>
    </source>
</evidence>